<keyword evidence="3" id="KW-0723">Serine/threonine-protein kinase</keyword>
<dbReference type="EMBL" id="CP126659">
    <property type="protein sequence ID" value="WJZ99558.1"/>
    <property type="molecule type" value="Genomic_DNA"/>
</dbReference>
<evidence type="ECO:0000256" key="3">
    <source>
        <dbReference type="ARBA" id="ARBA00022527"/>
    </source>
</evidence>
<gene>
    <name evidence="15" type="ORF">VitviT2T_017993</name>
</gene>
<feature type="domain" description="Bulb-type lectin" evidence="14">
    <location>
        <begin position="18"/>
        <end position="145"/>
    </location>
</feature>
<dbReference type="SUPFAM" id="SSF56112">
    <property type="entry name" value="Protein kinase-like (PK-like)"/>
    <property type="match status" value="2"/>
</dbReference>
<evidence type="ECO:0000256" key="4">
    <source>
        <dbReference type="ARBA" id="ARBA00022679"/>
    </source>
</evidence>
<keyword evidence="9" id="KW-1015">Disulfide bond</keyword>
<evidence type="ECO:0000256" key="7">
    <source>
        <dbReference type="ARBA" id="ARBA00022777"/>
    </source>
</evidence>
<feature type="domain" description="Protein kinase" evidence="13">
    <location>
        <begin position="583"/>
        <end position="869"/>
    </location>
</feature>
<proteinExistence type="predicted"/>
<feature type="domain" description="Bulb-type lectin" evidence="14">
    <location>
        <begin position="901"/>
        <end position="1027"/>
    </location>
</feature>
<keyword evidence="7" id="KW-0418">Kinase</keyword>
<organism evidence="15 16">
    <name type="scientific">Vitis vinifera</name>
    <name type="common">Grape</name>
    <dbReference type="NCBI Taxonomy" id="29760"/>
    <lineage>
        <taxon>Eukaryota</taxon>
        <taxon>Viridiplantae</taxon>
        <taxon>Streptophyta</taxon>
        <taxon>Embryophyta</taxon>
        <taxon>Tracheophyta</taxon>
        <taxon>Spermatophyta</taxon>
        <taxon>Magnoliopsida</taxon>
        <taxon>eudicotyledons</taxon>
        <taxon>Gunneridae</taxon>
        <taxon>Pentapetalae</taxon>
        <taxon>rosids</taxon>
        <taxon>Vitales</taxon>
        <taxon>Vitaceae</taxon>
        <taxon>Viteae</taxon>
        <taxon>Vitis</taxon>
    </lineage>
</organism>
<keyword evidence="10" id="KW-0325">Glycoprotein</keyword>
<keyword evidence="16" id="KW-1185">Reference proteome</keyword>
<dbReference type="SUPFAM" id="SSF51110">
    <property type="entry name" value="alpha-D-mannose-specific plant lectins"/>
    <property type="match status" value="2"/>
</dbReference>
<dbReference type="Proteomes" id="UP001227230">
    <property type="component" value="Chromosome 12"/>
</dbReference>
<protein>
    <recommendedName>
        <fullName evidence="17">G-type lectin S-receptor-like serine/threonine-protein kinase</fullName>
    </recommendedName>
</protein>
<dbReference type="PROSITE" id="PS00108">
    <property type="entry name" value="PROTEIN_KINASE_ST"/>
    <property type="match status" value="2"/>
</dbReference>
<name>A0ABY9CWK6_VITVI</name>
<keyword evidence="2" id="KW-1003">Cell membrane</keyword>
<dbReference type="InterPro" id="IPR000719">
    <property type="entry name" value="Prot_kinase_dom"/>
</dbReference>
<dbReference type="Pfam" id="PF08276">
    <property type="entry name" value="PAN_2"/>
    <property type="match status" value="1"/>
</dbReference>
<dbReference type="InterPro" id="IPR003609">
    <property type="entry name" value="Pan_app"/>
</dbReference>
<dbReference type="InterPro" id="IPR001245">
    <property type="entry name" value="Ser-Thr/Tyr_kinase_cat_dom"/>
</dbReference>
<dbReference type="Pfam" id="PF01453">
    <property type="entry name" value="B_lectin"/>
    <property type="match status" value="2"/>
</dbReference>
<evidence type="ECO:0000259" key="14">
    <source>
        <dbReference type="PROSITE" id="PS50927"/>
    </source>
</evidence>
<evidence type="ECO:0000256" key="1">
    <source>
        <dbReference type="ARBA" id="ARBA00004251"/>
    </source>
</evidence>
<dbReference type="Gene3D" id="1.10.510.10">
    <property type="entry name" value="Transferase(Phosphotransferase) domain 1"/>
    <property type="match status" value="2"/>
</dbReference>
<evidence type="ECO:0000256" key="10">
    <source>
        <dbReference type="ARBA" id="ARBA00023180"/>
    </source>
</evidence>
<evidence type="ECO:0000256" key="11">
    <source>
        <dbReference type="SAM" id="Phobius"/>
    </source>
</evidence>
<dbReference type="InterPro" id="IPR036426">
    <property type="entry name" value="Bulb-type_lectin_dom_sf"/>
</dbReference>
<dbReference type="InterPro" id="IPR021820">
    <property type="entry name" value="S-locus_recpt_kinase_C"/>
</dbReference>
<evidence type="ECO:0000256" key="12">
    <source>
        <dbReference type="SAM" id="SignalP"/>
    </source>
</evidence>
<dbReference type="Gene3D" id="3.30.200.20">
    <property type="entry name" value="Phosphorylase Kinase, domain 1"/>
    <property type="match status" value="2"/>
</dbReference>
<dbReference type="PANTHER" id="PTHR27002">
    <property type="entry name" value="RECEPTOR-LIKE SERINE/THREONINE-PROTEIN KINASE SD1-8"/>
    <property type="match status" value="1"/>
</dbReference>
<evidence type="ECO:0000313" key="15">
    <source>
        <dbReference type="EMBL" id="WJZ99558.1"/>
    </source>
</evidence>
<feature type="transmembrane region" description="Helical" evidence="11">
    <location>
        <begin position="497"/>
        <end position="523"/>
    </location>
</feature>
<feature type="transmembrane region" description="Helical" evidence="11">
    <location>
        <begin position="1336"/>
        <end position="1359"/>
    </location>
</feature>
<feature type="chain" id="PRO_5045112071" description="G-type lectin S-receptor-like serine/threonine-protein kinase" evidence="12">
    <location>
        <begin position="18"/>
        <end position="1739"/>
    </location>
</feature>
<dbReference type="CDD" id="cd01098">
    <property type="entry name" value="PAN_AP_plant"/>
    <property type="match status" value="1"/>
</dbReference>
<sequence length="1739" mass="194847">MRHAIFFFLCSILCCSARDTITPDNLLIDDGRGTLVSANQTFELGFFIPKGGFNNGKYIGIWYYGLKERTVVWVANRDNPLPEDSVGALAIADDGNLKLVNESGAAYWFTNLGSSSSMGRVAKVMDSGNFVLRDNRSGKILWESFKNPTDTFLPGMIMEGNLTLTSWVSPVDPAPGSYTFKQDDDKDQYIIFEDSIVKYWRSEESEGMSSAAAELLSNFGKTRKPTGSQFMIKVRKYDIEFSGKDESECRRECLKTCRCQAYAGVGTIRRGRASTPPKCWIWSEDLGSLQEYNTDGYNLSLRVAKSDIESTVRNCETCGTNLIPYPLSTGPNCGDPMYFSFRCDKATDQVWFALPNGSYRVTSITPERSKFLIQVNDIDNCEARNSQDTKILQLNPPFRIASWCNADTGNSSSSMPMKGQYEIEISWDPPPEPVCNSATDCKDWPNSSCRTQNRTRRCFCNQNFKWNSSSLNCTQDGGNLAEAPTPANQKSSSSSSALVVVVGIVTAVVVVALLCIIGCIAYFRKRTISKGQENRTNPGLHLYHSESRVKDLIDSEQFKEDDKKGIDIPFFDLEDILAATDHFSDANKLGQGGFGPVYKGKFPEGREIAVKRLSRASGQGLQEFKNEVVLIAKLQHRNLVRLLGYCIEGDEKILLYEYMPNKSLDSFIFDQTLCLLLNWEKRFDIILGIARGLLYLHQDSRLKIIHRDLKTSNILLDDEMNPKISDFGLARIFESKQVEASTNRVVGTYGYMSPEYALDGFFSEKSDVFSFGVVVLEIISGKRNTRSYQSDLNLSLLAHAWKLWKEDRVLELMDQTLSQTCNTNEFLRCVNVGLLCVQEDPSDRPTMAVAVVMLSSDTATLPVPKQPAFVVRRDLSSSASSSSKPEASLNSEILATIEEARDTIRQNDPISDGDGETLLSAGKTFELGFFTPNGSSSHQRYVGIWYYRLEPKTVVWVANRNDPLPDSTGVLSIQDGNLVLNSNGRGRPFWSTPLQKSSSTEKVAQLIDSGNLVLKNDQLQTSLWQSFGNATDTFLPGMKMDGNLVLTSWKSSSDPGSGNFTFRKDQVAQNLYIIQNGPNTYWKSGISDDFITSGWDHKIDCNNCQAYAYVEAETRADTAICMIWEENLNDIQEAYLDGGHDLYVRVAVSDIEPMGRNCKICGTNIIPYPLSTGTDCGDPKYLSFYCENSTGQVIFMRPNNTYYQVTSIRPEAKEFSIQLGEDNCIASSDAMKKLLEFNQDSPFLVKSGCTAEKSTSSLYPFSDAEWLREIQIEWRPPLEPICNSTEDCKYWAHSNCNTTGDGQKRCHCKINYQWDPTNVSCFPVEAGPSQRKQQPYVIFIGSVVAVIVISCFTVFIYYLRRRRVSEMQEHRGSIQGNPVLHLYHSERRVKDLIGWGQFTEDDREGIDVPFFDLGSILAATNNLSDANKLGQGGFGPVYKGSFPGGQDIAVKRLSSVSGQGLEEFKNEVVLIAKLQHRNLVRLLGYCVEEDEKILLYEYMPNKSLDSFIFDRTLRFLLNWEKRFDIILGIARGLLYLHQDSRLRIIHRDLKTSNILLDEEMNPKISDFGLARIFGGKQTEASTNRVVGTYGYMSPEYALDGFFSIKSDVFSFGVVVLEIISGKRNTGFYQSQQALSLLGYAWRLWQENKALDLMDQSLHETCDVAEFLRCVNVGLLCVQEDPSDRPVMSNVVFLLGSETATLPTPKQPAFTVRRGVFSTASSSSKPETCTNELTVSVDGR</sequence>
<dbReference type="SMART" id="SM00108">
    <property type="entry name" value="B_lectin"/>
    <property type="match status" value="2"/>
</dbReference>
<dbReference type="InterPro" id="IPR001480">
    <property type="entry name" value="Bulb-type_lectin_dom"/>
</dbReference>
<keyword evidence="11" id="KW-0812">Transmembrane</keyword>
<reference evidence="15 16" key="1">
    <citation type="journal article" date="2023" name="Hortic Res">
        <title>The complete reference genome for grapevine (Vitis vinifera L.) genetics and breeding.</title>
        <authorList>
            <person name="Shi X."/>
            <person name="Cao S."/>
            <person name="Wang X."/>
            <person name="Huang S."/>
            <person name="Wang Y."/>
            <person name="Liu Z."/>
            <person name="Liu W."/>
            <person name="Leng X."/>
            <person name="Peng Y."/>
            <person name="Wang N."/>
            <person name="Wang Y."/>
            <person name="Ma Z."/>
            <person name="Xu X."/>
            <person name="Zhang F."/>
            <person name="Xue H."/>
            <person name="Zhong H."/>
            <person name="Wang Y."/>
            <person name="Zhang K."/>
            <person name="Velt A."/>
            <person name="Avia K."/>
            <person name="Holtgrawe D."/>
            <person name="Grimplet J."/>
            <person name="Matus J.T."/>
            <person name="Ware D."/>
            <person name="Wu X."/>
            <person name="Wang H."/>
            <person name="Liu C."/>
            <person name="Fang Y."/>
            <person name="Rustenholz C."/>
            <person name="Cheng Z."/>
            <person name="Xiao H."/>
            <person name="Zhou Y."/>
        </authorList>
    </citation>
    <scope>NUCLEOTIDE SEQUENCE [LARGE SCALE GENOMIC DNA]</scope>
    <source>
        <strain evidence="16">cv. Pinot noir / PN40024</strain>
        <tissue evidence="15">Leaf</tissue>
    </source>
</reference>
<feature type="signal peptide" evidence="12">
    <location>
        <begin position="1"/>
        <end position="17"/>
    </location>
</feature>
<dbReference type="InterPro" id="IPR008271">
    <property type="entry name" value="Ser/Thr_kinase_AS"/>
</dbReference>
<keyword evidence="11" id="KW-0472">Membrane</keyword>
<evidence type="ECO:0000256" key="2">
    <source>
        <dbReference type="ARBA" id="ARBA00022475"/>
    </source>
</evidence>
<evidence type="ECO:0000259" key="13">
    <source>
        <dbReference type="PROSITE" id="PS50011"/>
    </source>
</evidence>
<dbReference type="PROSITE" id="PS50927">
    <property type="entry name" value="BULB_LECTIN"/>
    <property type="match status" value="2"/>
</dbReference>
<accession>A0ABY9CWK6</accession>
<dbReference type="Gene3D" id="2.90.10.10">
    <property type="entry name" value="Bulb-type lectin domain"/>
    <property type="match status" value="2"/>
</dbReference>
<evidence type="ECO:0000256" key="6">
    <source>
        <dbReference type="ARBA" id="ARBA00022741"/>
    </source>
</evidence>
<evidence type="ECO:0000256" key="8">
    <source>
        <dbReference type="ARBA" id="ARBA00022840"/>
    </source>
</evidence>
<keyword evidence="11" id="KW-1133">Transmembrane helix</keyword>
<dbReference type="CDD" id="cd00028">
    <property type="entry name" value="B_lectin"/>
    <property type="match status" value="2"/>
</dbReference>
<feature type="domain" description="Protein kinase" evidence="13">
    <location>
        <begin position="1423"/>
        <end position="1709"/>
    </location>
</feature>
<dbReference type="Pfam" id="PF11883">
    <property type="entry name" value="DUF3403"/>
    <property type="match status" value="1"/>
</dbReference>
<keyword evidence="5 12" id="KW-0732">Signal</keyword>
<dbReference type="SMART" id="SM00220">
    <property type="entry name" value="S_TKc"/>
    <property type="match status" value="2"/>
</dbReference>
<keyword evidence="6" id="KW-0547">Nucleotide-binding</keyword>
<dbReference type="InterPro" id="IPR011009">
    <property type="entry name" value="Kinase-like_dom_sf"/>
</dbReference>
<evidence type="ECO:0000256" key="9">
    <source>
        <dbReference type="ARBA" id="ARBA00023157"/>
    </source>
</evidence>
<evidence type="ECO:0008006" key="17">
    <source>
        <dbReference type="Google" id="ProtNLM"/>
    </source>
</evidence>
<comment type="subcellular location">
    <subcellularLocation>
        <location evidence="1">Cell membrane</location>
        <topology evidence="1">Single-pass type I membrane protein</topology>
    </subcellularLocation>
</comment>
<keyword evidence="8" id="KW-0067">ATP-binding</keyword>
<dbReference type="Pfam" id="PF07714">
    <property type="entry name" value="PK_Tyr_Ser-Thr"/>
    <property type="match status" value="2"/>
</dbReference>
<keyword evidence="4" id="KW-0808">Transferase</keyword>
<dbReference type="CDD" id="cd14066">
    <property type="entry name" value="STKc_IRAK"/>
    <property type="match status" value="2"/>
</dbReference>
<dbReference type="PANTHER" id="PTHR27002:SF1110">
    <property type="entry name" value="RECEPTOR-LIKE SERINE_THREONINE-PROTEIN KINASE"/>
    <property type="match status" value="1"/>
</dbReference>
<dbReference type="PROSITE" id="PS50011">
    <property type="entry name" value="PROTEIN_KINASE_DOM"/>
    <property type="match status" value="2"/>
</dbReference>
<evidence type="ECO:0000313" key="16">
    <source>
        <dbReference type="Proteomes" id="UP001227230"/>
    </source>
</evidence>
<evidence type="ECO:0000256" key="5">
    <source>
        <dbReference type="ARBA" id="ARBA00022729"/>
    </source>
</evidence>